<accession>D1YJM1</accession>
<evidence type="ECO:0000313" key="1">
    <source>
        <dbReference type="EMBL" id="EFB62303.1"/>
    </source>
</evidence>
<evidence type="ECO:0000313" key="2">
    <source>
        <dbReference type="Proteomes" id="UP000003684"/>
    </source>
</evidence>
<organism evidence="1 2">
    <name type="scientific">Lactobacillus gasseri 224-1</name>
    <dbReference type="NCBI Taxonomy" id="679196"/>
    <lineage>
        <taxon>Bacteria</taxon>
        <taxon>Bacillati</taxon>
        <taxon>Bacillota</taxon>
        <taxon>Bacilli</taxon>
        <taxon>Lactobacillales</taxon>
        <taxon>Lactobacillaceae</taxon>
        <taxon>Lactobacillus</taxon>
    </lineage>
</organism>
<name>D1YJM1_LACGS</name>
<proteinExistence type="predicted"/>
<protein>
    <submittedName>
        <fullName evidence="1">Putative MutS2 protein</fullName>
    </submittedName>
</protein>
<dbReference type="Proteomes" id="UP000003684">
    <property type="component" value="Unassembled WGS sequence"/>
</dbReference>
<reference evidence="1 2" key="1">
    <citation type="submission" date="2009-12" db="EMBL/GenBank/DDBJ databases">
        <title>Genome Sequence of Lactobacillus gasseri 224-1.</title>
        <authorList>
            <person name="Durkin A.S."/>
            <person name="Madupu R."/>
            <person name="Torralba M."/>
            <person name="Methe B."/>
            <person name="Sutton G."/>
            <person name="Strausberg R.L."/>
            <person name="Nelson K.E."/>
        </authorList>
    </citation>
    <scope>NUCLEOTIDE SEQUENCE [LARGE SCALE GENOMIC DNA]</scope>
    <source>
        <strain evidence="1 2">224-1</strain>
    </source>
</reference>
<dbReference type="EMBL" id="ADFT01000019">
    <property type="protein sequence ID" value="EFB62303.1"/>
    <property type="molecule type" value="Genomic_DNA"/>
</dbReference>
<sequence length="64" mass="7443">MNSKIIEKLEYNRIIRQLSDLAITAPAKAQALKLMPSSDFDEVKNQLIKLEYFRISCELRGQCR</sequence>
<gene>
    <name evidence="1" type="ORF">HMPREF9209_2110</name>
</gene>
<dbReference type="AlphaFoldDB" id="D1YJM1"/>
<comment type="caution">
    <text evidence="1">The sequence shown here is derived from an EMBL/GenBank/DDBJ whole genome shotgun (WGS) entry which is preliminary data.</text>
</comment>